<feature type="repeat" description="ANK" evidence="3">
    <location>
        <begin position="459"/>
        <end position="491"/>
    </location>
</feature>
<accession>A0A2N3N2N4</accession>
<evidence type="ECO:0000256" key="3">
    <source>
        <dbReference type="PROSITE-ProRule" id="PRU00023"/>
    </source>
</evidence>
<evidence type="ECO:0000256" key="2">
    <source>
        <dbReference type="ARBA" id="ARBA00023043"/>
    </source>
</evidence>
<evidence type="ECO:0000256" key="1">
    <source>
        <dbReference type="ARBA" id="ARBA00022737"/>
    </source>
</evidence>
<dbReference type="SMART" id="SM00248">
    <property type="entry name" value="ANK"/>
    <property type="match status" value="14"/>
</dbReference>
<dbReference type="Pfam" id="PF00023">
    <property type="entry name" value="Ank"/>
    <property type="match status" value="2"/>
</dbReference>
<dbReference type="Gene3D" id="1.25.40.20">
    <property type="entry name" value="Ankyrin repeat-containing domain"/>
    <property type="match status" value="3"/>
</dbReference>
<gene>
    <name evidence="4" type="ORF">jhhlp_006763</name>
</gene>
<proteinExistence type="predicted"/>
<dbReference type="AlphaFoldDB" id="A0A2N3N2N4"/>
<feature type="repeat" description="ANK" evidence="3">
    <location>
        <begin position="426"/>
        <end position="458"/>
    </location>
</feature>
<feature type="repeat" description="ANK" evidence="3">
    <location>
        <begin position="659"/>
        <end position="684"/>
    </location>
</feature>
<feature type="repeat" description="ANK" evidence="3">
    <location>
        <begin position="328"/>
        <end position="360"/>
    </location>
</feature>
<feature type="repeat" description="ANK" evidence="3">
    <location>
        <begin position="595"/>
        <end position="627"/>
    </location>
</feature>
<dbReference type="SUPFAM" id="SSF48403">
    <property type="entry name" value="Ankyrin repeat"/>
    <property type="match status" value="2"/>
</dbReference>
<dbReference type="Pfam" id="PF12796">
    <property type="entry name" value="Ank_2"/>
    <property type="match status" value="3"/>
</dbReference>
<sequence length="733" mass="78504">MSLSDDASASSPRHETLAIIGAPEPVRSRGLAKLENKAQLVSKSVKTLASTLNSAPVTLAAVSKECILIASVLEEAGRVPRAVPGIEELVWPLSNLLTQIQGLIDRIPYSEGEANQLVIIYNEPTIKKALGSLKAIRASDANTTALSVKGMSTLSIIRHDLESHLGSVAGTRPPTRASSKALSLVSRRERQLCQLLHLAIDKRKCSAVVELLQQGADPNLRKAGSTVLPLDRAINLGDEEIATALAAGGAKVNTPDEDDYGRAALSKGLLRQFSGKFAASMIEVGAKIDAVDYNGASALHHAALLDRDDDSIGVLILAGADVNARDKEGFTPLATAVSKGHYTSARQLLEYGADLETKLPGDKPILHLAIQERDQSLCDLLIEWEANLEEEYLDHTPLTFAITMACFDIAHSLINAGADINNKSPNGNFPLLSAISAEHVSLTDQLLGLGASVNVASSRGYYPIHMAAHRNRVDMLRQLVAAGSEIDPETTDGETPLWIAVKLRNQEAIDFLIDVGADINHRINPKETMLSIAVETCNKMIAHTLINAGADTTALLIDDDGNESTPLHVAAEFGLNDILRLMADAGANLESKVWPGYTPLFSAVRAGNLPTVKTLVRSAASTEARSLAGETVLFVATSHVPVLKYLLDLGINVNHRDHYGATALHHAGSQGRLAAVKVLLQAGARSLHANVVYDSLDDFKAGSRYRQGTPAGIARQKGYKKVADVIDRWKYKR</sequence>
<name>A0A2N3N2N4_9PEZI</name>
<dbReference type="Proteomes" id="UP000233524">
    <property type="component" value="Unassembled WGS sequence"/>
</dbReference>
<feature type="repeat" description="ANK" evidence="3">
    <location>
        <begin position="562"/>
        <end position="590"/>
    </location>
</feature>
<dbReference type="EMBL" id="NLAX01001033">
    <property type="protein sequence ID" value="PKS06689.1"/>
    <property type="molecule type" value="Genomic_DNA"/>
</dbReference>
<dbReference type="InterPro" id="IPR002110">
    <property type="entry name" value="Ankyrin_rpt"/>
</dbReference>
<comment type="caution">
    <text evidence="4">The sequence shown here is derived from an EMBL/GenBank/DDBJ whole genome shotgun (WGS) entry which is preliminary data.</text>
</comment>
<keyword evidence="5" id="KW-1185">Reference proteome</keyword>
<dbReference type="PANTHER" id="PTHR24198">
    <property type="entry name" value="ANKYRIN REPEAT AND PROTEIN KINASE DOMAIN-CONTAINING PROTEIN"/>
    <property type="match status" value="1"/>
</dbReference>
<keyword evidence="2 3" id="KW-0040">ANK repeat</keyword>
<dbReference type="PANTHER" id="PTHR24198:SF165">
    <property type="entry name" value="ANKYRIN REPEAT-CONTAINING PROTEIN-RELATED"/>
    <property type="match status" value="1"/>
</dbReference>
<dbReference type="OrthoDB" id="341259at2759"/>
<protein>
    <submittedName>
        <fullName evidence="4">Uncharacterized protein</fullName>
    </submittedName>
</protein>
<dbReference type="InParanoid" id="A0A2N3N2N4"/>
<dbReference type="PROSITE" id="PS50088">
    <property type="entry name" value="ANK_REPEAT"/>
    <property type="match status" value="9"/>
</dbReference>
<feature type="repeat" description="ANK" evidence="3">
    <location>
        <begin position="294"/>
        <end position="327"/>
    </location>
</feature>
<dbReference type="STRING" id="41688.A0A2N3N2N4"/>
<evidence type="ECO:0000313" key="5">
    <source>
        <dbReference type="Proteomes" id="UP000233524"/>
    </source>
</evidence>
<evidence type="ECO:0000313" key="4">
    <source>
        <dbReference type="EMBL" id="PKS06689.1"/>
    </source>
</evidence>
<feature type="repeat" description="ANK" evidence="3">
    <location>
        <begin position="492"/>
        <end position="524"/>
    </location>
</feature>
<dbReference type="VEuPathDB" id="FungiDB:jhhlp_006763"/>
<keyword evidence="1" id="KW-0677">Repeat</keyword>
<dbReference type="PROSITE" id="PS50297">
    <property type="entry name" value="ANK_REP_REGION"/>
    <property type="match status" value="7"/>
</dbReference>
<reference evidence="4 5" key="1">
    <citation type="journal article" date="2017" name="G3 (Bethesda)">
        <title>First Draft Genome Sequence of the Pathogenic Fungus Lomentospora prolificans (Formerly Scedosporium prolificans).</title>
        <authorList>
            <person name="Luo R."/>
            <person name="Zimin A."/>
            <person name="Workman R."/>
            <person name="Fan Y."/>
            <person name="Pertea G."/>
            <person name="Grossman N."/>
            <person name="Wear M.P."/>
            <person name="Jia B."/>
            <person name="Miller H."/>
            <person name="Casadevall A."/>
            <person name="Timp W."/>
            <person name="Zhang S.X."/>
            <person name="Salzberg S.L."/>
        </authorList>
    </citation>
    <scope>NUCLEOTIDE SEQUENCE [LARGE SCALE GENOMIC DNA]</scope>
    <source>
        <strain evidence="4 5">JHH-5317</strain>
    </source>
</reference>
<dbReference type="InterPro" id="IPR036770">
    <property type="entry name" value="Ankyrin_rpt-contain_sf"/>
</dbReference>
<feature type="repeat" description="ANK" evidence="3">
    <location>
        <begin position="393"/>
        <end position="425"/>
    </location>
</feature>
<organism evidence="4 5">
    <name type="scientific">Lomentospora prolificans</name>
    <dbReference type="NCBI Taxonomy" id="41688"/>
    <lineage>
        <taxon>Eukaryota</taxon>
        <taxon>Fungi</taxon>
        <taxon>Dikarya</taxon>
        <taxon>Ascomycota</taxon>
        <taxon>Pezizomycotina</taxon>
        <taxon>Sordariomycetes</taxon>
        <taxon>Hypocreomycetidae</taxon>
        <taxon>Microascales</taxon>
        <taxon>Microascaceae</taxon>
        <taxon>Lomentospora</taxon>
    </lineage>
</organism>